<keyword evidence="4" id="KW-0479">Metal-binding</keyword>
<evidence type="ECO:0000259" key="16">
    <source>
        <dbReference type="PROSITE" id="PS51184"/>
    </source>
</evidence>
<dbReference type="EC" id="1.14.11.66" evidence="3"/>
<keyword evidence="12" id="KW-0539">Nucleus</keyword>
<evidence type="ECO:0000256" key="5">
    <source>
        <dbReference type="ARBA" id="ARBA00022833"/>
    </source>
</evidence>
<keyword evidence="5" id="KW-0862">Zinc</keyword>
<evidence type="ECO:0000313" key="18">
    <source>
        <dbReference type="Proteomes" id="UP000475862"/>
    </source>
</evidence>
<dbReference type="GO" id="GO:0140681">
    <property type="term" value="F:histone H3K36me2/H3K36me3 demethylase activity"/>
    <property type="evidence" value="ECO:0007669"/>
    <property type="project" value="UniProtKB-ARBA"/>
</dbReference>
<dbReference type="SMART" id="SM00545">
    <property type="entry name" value="JmjN"/>
    <property type="match status" value="1"/>
</dbReference>
<comment type="similarity">
    <text evidence="2">Belongs to the JHDM3 histone demethylase family.</text>
</comment>
<comment type="caution">
    <text evidence="17">The sequence shown here is derived from an EMBL/GenBank/DDBJ whole genome shotgun (WGS) entry which is preliminary data.</text>
</comment>
<name>A0A6G0TB85_APHGL</name>
<evidence type="ECO:0000256" key="3">
    <source>
        <dbReference type="ARBA" id="ARBA00012900"/>
    </source>
</evidence>
<comment type="cofactor">
    <cofactor evidence="1">
        <name>Fe(2+)</name>
        <dbReference type="ChEBI" id="CHEBI:29033"/>
    </cofactor>
</comment>
<protein>
    <recommendedName>
        <fullName evidence="3">[histone H3]-trimethyl-L-lysine(9) demethylase</fullName>
        <ecNumber evidence="3">1.14.11.66</ecNumber>
    </recommendedName>
</protein>
<keyword evidence="9" id="KW-0408">Iron</keyword>
<evidence type="ECO:0000256" key="4">
    <source>
        <dbReference type="ARBA" id="ARBA00022723"/>
    </source>
</evidence>
<dbReference type="PROSITE" id="PS51184">
    <property type="entry name" value="JMJC"/>
    <property type="match status" value="1"/>
</dbReference>
<reference evidence="17 18" key="1">
    <citation type="submission" date="2019-08" db="EMBL/GenBank/DDBJ databases">
        <title>The genome of the soybean aphid Biotype 1, its phylome, world population structure and adaptation to the North American continent.</title>
        <authorList>
            <person name="Giordano R."/>
            <person name="Donthu R.K."/>
            <person name="Hernandez A.G."/>
            <person name="Wright C.L."/>
            <person name="Zimin A.V."/>
        </authorList>
    </citation>
    <scope>NUCLEOTIDE SEQUENCE [LARGE SCALE GENOMIC DNA]</scope>
    <source>
        <tissue evidence="17">Whole aphids</tissue>
    </source>
</reference>
<dbReference type="GO" id="GO:0140684">
    <property type="term" value="F:histone H3K9me2/H3K9me3 demethylase activity"/>
    <property type="evidence" value="ECO:0007669"/>
    <property type="project" value="UniProtKB-EC"/>
</dbReference>
<feature type="domain" description="JmjC" evidence="16">
    <location>
        <begin position="186"/>
        <end position="352"/>
    </location>
</feature>
<dbReference type="InterPro" id="IPR003349">
    <property type="entry name" value="JmjN"/>
</dbReference>
<dbReference type="PANTHER" id="PTHR10694:SF129">
    <property type="entry name" value="LYSINE-SPECIFIC DEMETHYLASE 4B-RELATED"/>
    <property type="match status" value="1"/>
</dbReference>
<dbReference type="PANTHER" id="PTHR10694">
    <property type="entry name" value="LYSINE-SPECIFIC DEMETHYLASE"/>
    <property type="match status" value="1"/>
</dbReference>
<sequence>MAACINTGIGKVVAIPLVVNVFIPPQNKESASERNHGINNNCVHMKRKTGDIPKIMVFRPDWSEFQDFSRYIDFMESRGAHRAGIAKVIPPPEWIPRKTSYYEDDIMNMVIPAPICQDVQGKQGIYQQLNIQKKPMTVAEYRKLAESPEYDTPYFFDYADLERKYWKNIVYKCPIYGADVSGSITDNDVDVWNINKLGTILDFVNQDYGIKIDGVNTAYLYFGMWKTSFSWHTEDMDLYSINYIHEGKPKSWYAIPPEHGRRFERVANGFFSADFSACPAYLRHKMSVISPQLLAKNSIPFDKITQEKGEFIITFPYGYHAGYNHGFNMAESTNFASPRWVEYGKRAQLCKCQTDNVKIDMDTFVKRVQPEKYELWLQGKDIGCHPEDPSQRMYPAPKR</sequence>
<dbReference type="PROSITE" id="PS51183">
    <property type="entry name" value="JMJN"/>
    <property type="match status" value="1"/>
</dbReference>
<dbReference type="Pfam" id="PF02373">
    <property type="entry name" value="JmjC"/>
    <property type="match status" value="1"/>
</dbReference>
<comment type="catalytic activity">
    <reaction evidence="13">
        <text>N(6),N(6),N(6)-trimethyl-L-lysyl(9)-[histone H3] + 2 2-oxoglutarate + 2 O2 = N(6)-methyl-L-lysyl(9)-[histone H3] + 2 formaldehyde + 2 succinate + 2 CO2</text>
        <dbReference type="Rhea" id="RHEA:60200"/>
        <dbReference type="Rhea" id="RHEA-COMP:15538"/>
        <dbReference type="Rhea" id="RHEA-COMP:15542"/>
        <dbReference type="ChEBI" id="CHEBI:15379"/>
        <dbReference type="ChEBI" id="CHEBI:16526"/>
        <dbReference type="ChEBI" id="CHEBI:16810"/>
        <dbReference type="ChEBI" id="CHEBI:16842"/>
        <dbReference type="ChEBI" id="CHEBI:30031"/>
        <dbReference type="ChEBI" id="CHEBI:61929"/>
        <dbReference type="ChEBI" id="CHEBI:61961"/>
        <dbReference type="EC" id="1.14.11.66"/>
    </reaction>
</comment>
<feature type="domain" description="JmjN" evidence="15">
    <location>
        <begin position="55"/>
        <end position="97"/>
    </location>
</feature>
<evidence type="ECO:0000256" key="14">
    <source>
        <dbReference type="ARBA" id="ARBA00053408"/>
    </source>
</evidence>
<evidence type="ECO:0000256" key="6">
    <source>
        <dbReference type="ARBA" id="ARBA00022853"/>
    </source>
</evidence>
<dbReference type="GO" id="GO:0048512">
    <property type="term" value="P:circadian behavior"/>
    <property type="evidence" value="ECO:0007669"/>
    <property type="project" value="UniProtKB-ARBA"/>
</dbReference>
<keyword evidence="8" id="KW-0560">Oxidoreductase</keyword>
<keyword evidence="11" id="KW-0804">Transcription</keyword>
<keyword evidence="18" id="KW-1185">Reference proteome</keyword>
<evidence type="ECO:0000259" key="15">
    <source>
        <dbReference type="PROSITE" id="PS51183"/>
    </source>
</evidence>
<dbReference type="InterPro" id="IPR003347">
    <property type="entry name" value="JmjC_dom"/>
</dbReference>
<dbReference type="GO" id="GO:0010468">
    <property type="term" value="P:regulation of gene expression"/>
    <property type="evidence" value="ECO:0007669"/>
    <property type="project" value="TreeGrafter"/>
</dbReference>
<evidence type="ECO:0000256" key="7">
    <source>
        <dbReference type="ARBA" id="ARBA00022964"/>
    </source>
</evidence>
<keyword evidence="7" id="KW-0223">Dioxygenase</keyword>
<evidence type="ECO:0000256" key="13">
    <source>
        <dbReference type="ARBA" id="ARBA00049349"/>
    </source>
</evidence>
<dbReference type="GO" id="GO:0000785">
    <property type="term" value="C:chromatin"/>
    <property type="evidence" value="ECO:0007669"/>
    <property type="project" value="TreeGrafter"/>
</dbReference>
<evidence type="ECO:0000256" key="2">
    <source>
        <dbReference type="ARBA" id="ARBA00009711"/>
    </source>
</evidence>
<dbReference type="GO" id="GO:0005634">
    <property type="term" value="C:nucleus"/>
    <property type="evidence" value="ECO:0007669"/>
    <property type="project" value="TreeGrafter"/>
</dbReference>
<keyword evidence="10" id="KW-0805">Transcription regulation</keyword>
<dbReference type="SMART" id="SM00558">
    <property type="entry name" value="JmjC"/>
    <property type="match status" value="1"/>
</dbReference>
<accession>A0A6G0TB85</accession>
<dbReference type="FunFam" id="2.60.120.650:FF:000048">
    <property type="entry name" value="Lysine-specific demethylase 4A"/>
    <property type="match status" value="1"/>
</dbReference>
<evidence type="ECO:0000256" key="9">
    <source>
        <dbReference type="ARBA" id="ARBA00023004"/>
    </source>
</evidence>
<dbReference type="GO" id="GO:0046872">
    <property type="term" value="F:metal ion binding"/>
    <property type="evidence" value="ECO:0007669"/>
    <property type="project" value="UniProtKB-KW"/>
</dbReference>
<dbReference type="EMBL" id="VYZN01000045">
    <property type="protein sequence ID" value="KAE9529267.1"/>
    <property type="molecule type" value="Genomic_DNA"/>
</dbReference>
<dbReference type="Proteomes" id="UP000475862">
    <property type="component" value="Unassembled WGS sequence"/>
</dbReference>
<dbReference type="SUPFAM" id="SSF51197">
    <property type="entry name" value="Clavaminate synthase-like"/>
    <property type="match status" value="1"/>
</dbReference>
<proteinExistence type="inferred from homology"/>
<gene>
    <name evidence="17" type="ORF">AGLY_011943</name>
</gene>
<evidence type="ECO:0000256" key="11">
    <source>
        <dbReference type="ARBA" id="ARBA00023163"/>
    </source>
</evidence>
<dbReference type="AlphaFoldDB" id="A0A6G0TB85"/>
<evidence type="ECO:0000256" key="10">
    <source>
        <dbReference type="ARBA" id="ARBA00023015"/>
    </source>
</evidence>
<comment type="function">
    <text evidence="14">Probable histone demethylase that specifically demethylates 'Lys-9' and 'Lys-36' residues of histone H3, thereby playing a central role in histone code. Demethylation of Lys residue generates formaldehyde and succinate.</text>
</comment>
<organism evidence="17 18">
    <name type="scientific">Aphis glycines</name>
    <name type="common">Soybean aphid</name>
    <dbReference type="NCBI Taxonomy" id="307491"/>
    <lineage>
        <taxon>Eukaryota</taxon>
        <taxon>Metazoa</taxon>
        <taxon>Ecdysozoa</taxon>
        <taxon>Arthropoda</taxon>
        <taxon>Hexapoda</taxon>
        <taxon>Insecta</taxon>
        <taxon>Pterygota</taxon>
        <taxon>Neoptera</taxon>
        <taxon>Paraneoptera</taxon>
        <taxon>Hemiptera</taxon>
        <taxon>Sternorrhyncha</taxon>
        <taxon>Aphidomorpha</taxon>
        <taxon>Aphidoidea</taxon>
        <taxon>Aphididae</taxon>
        <taxon>Aphidini</taxon>
        <taxon>Aphis</taxon>
        <taxon>Aphis</taxon>
    </lineage>
</organism>
<evidence type="ECO:0000313" key="17">
    <source>
        <dbReference type="EMBL" id="KAE9529267.1"/>
    </source>
</evidence>
<dbReference type="OrthoDB" id="9547406at2759"/>
<evidence type="ECO:0000256" key="8">
    <source>
        <dbReference type="ARBA" id="ARBA00023002"/>
    </source>
</evidence>
<evidence type="ECO:0000256" key="12">
    <source>
        <dbReference type="ARBA" id="ARBA00023242"/>
    </source>
</evidence>
<keyword evidence="6" id="KW-0156">Chromatin regulator</keyword>
<evidence type="ECO:0000256" key="1">
    <source>
        <dbReference type="ARBA" id="ARBA00001954"/>
    </source>
</evidence>
<dbReference type="Gene3D" id="2.60.120.650">
    <property type="entry name" value="Cupin"/>
    <property type="match status" value="1"/>
</dbReference>
<dbReference type="Pfam" id="PF02375">
    <property type="entry name" value="JmjN"/>
    <property type="match status" value="1"/>
</dbReference>